<accession>A0A840HV50</accession>
<name>A0A840HV50_9SPHN</name>
<evidence type="ECO:0000313" key="1">
    <source>
        <dbReference type="EMBL" id="MBB4641467.1"/>
    </source>
</evidence>
<keyword evidence="2" id="KW-1185">Reference proteome</keyword>
<proteinExistence type="predicted"/>
<sequence>MLWNTHFTPSFSGRTFAAARSAWMRSSRTLAGSSAGSHHIAYNRRQHRDGGLAVKRTLARPHRNRRLAKHFEQIIATAAWLIAASDQLLVGRIARHCYLTK</sequence>
<gene>
    <name evidence="1" type="ORF">HNQ99_001776</name>
</gene>
<comment type="caution">
    <text evidence="1">The sequence shown here is derived from an EMBL/GenBank/DDBJ whole genome shotgun (WGS) entry which is preliminary data.</text>
</comment>
<protein>
    <submittedName>
        <fullName evidence="1">Uncharacterized protein</fullName>
    </submittedName>
</protein>
<organism evidence="1 2">
    <name type="scientific">Rhizorhapis suberifaciens</name>
    <name type="common">corky root of lettuce</name>
    <dbReference type="NCBI Taxonomy" id="13656"/>
    <lineage>
        <taxon>Bacteria</taxon>
        <taxon>Pseudomonadati</taxon>
        <taxon>Pseudomonadota</taxon>
        <taxon>Alphaproteobacteria</taxon>
        <taxon>Sphingomonadales</taxon>
        <taxon>Sphingomonadaceae</taxon>
        <taxon>Rhizorhapis</taxon>
    </lineage>
</organism>
<reference evidence="1 2" key="1">
    <citation type="submission" date="2020-08" db="EMBL/GenBank/DDBJ databases">
        <title>Genomic Encyclopedia of Type Strains, Phase IV (KMG-IV): sequencing the most valuable type-strain genomes for metagenomic binning, comparative biology and taxonomic classification.</title>
        <authorList>
            <person name="Goeker M."/>
        </authorList>
    </citation>
    <scope>NUCLEOTIDE SEQUENCE [LARGE SCALE GENOMIC DNA]</scope>
    <source>
        <strain evidence="1 2">DSM 7465</strain>
    </source>
</reference>
<dbReference type="Proteomes" id="UP000575068">
    <property type="component" value="Unassembled WGS sequence"/>
</dbReference>
<dbReference type="AlphaFoldDB" id="A0A840HV50"/>
<dbReference type="EMBL" id="JACHOV010000006">
    <property type="protein sequence ID" value="MBB4641467.1"/>
    <property type="molecule type" value="Genomic_DNA"/>
</dbReference>
<evidence type="ECO:0000313" key="2">
    <source>
        <dbReference type="Proteomes" id="UP000575068"/>
    </source>
</evidence>